<feature type="transmembrane region" description="Helical" evidence="12">
    <location>
        <begin position="15"/>
        <end position="38"/>
    </location>
</feature>
<dbReference type="PANTHER" id="PTHR45436:SF5">
    <property type="entry name" value="SENSOR HISTIDINE KINASE TRCS"/>
    <property type="match status" value="1"/>
</dbReference>
<organism evidence="15 16">
    <name type="scientific">Phytomonospora endophytica</name>
    <dbReference type="NCBI Taxonomy" id="714109"/>
    <lineage>
        <taxon>Bacteria</taxon>
        <taxon>Bacillati</taxon>
        <taxon>Actinomycetota</taxon>
        <taxon>Actinomycetes</taxon>
        <taxon>Micromonosporales</taxon>
        <taxon>Micromonosporaceae</taxon>
        <taxon>Phytomonospora</taxon>
    </lineage>
</organism>
<dbReference type="InterPro" id="IPR036890">
    <property type="entry name" value="HATPase_C_sf"/>
</dbReference>
<dbReference type="GO" id="GO:0005886">
    <property type="term" value="C:plasma membrane"/>
    <property type="evidence" value="ECO:0007669"/>
    <property type="project" value="UniProtKB-SubCell"/>
</dbReference>
<keyword evidence="8 12" id="KW-1133">Transmembrane helix</keyword>
<feature type="domain" description="HAMP" evidence="14">
    <location>
        <begin position="190"/>
        <end position="243"/>
    </location>
</feature>
<reference evidence="15 16" key="1">
    <citation type="submission" date="2020-08" db="EMBL/GenBank/DDBJ databases">
        <title>Genomic Encyclopedia of Type Strains, Phase IV (KMG-IV): sequencing the most valuable type-strain genomes for metagenomic binning, comparative biology and taxonomic classification.</title>
        <authorList>
            <person name="Goeker M."/>
        </authorList>
    </citation>
    <scope>NUCLEOTIDE SEQUENCE [LARGE SCALE GENOMIC DNA]</scope>
    <source>
        <strain evidence="15 16">YIM 65646</strain>
    </source>
</reference>
<dbReference type="PANTHER" id="PTHR45436">
    <property type="entry name" value="SENSOR HISTIDINE KINASE YKOH"/>
    <property type="match status" value="1"/>
</dbReference>
<dbReference type="Gene3D" id="3.30.565.10">
    <property type="entry name" value="Histidine kinase-like ATPase, C-terminal domain"/>
    <property type="match status" value="1"/>
</dbReference>
<feature type="transmembrane region" description="Helical" evidence="12">
    <location>
        <begin position="166"/>
        <end position="189"/>
    </location>
</feature>
<dbReference type="SUPFAM" id="SSF55874">
    <property type="entry name" value="ATPase domain of HSP90 chaperone/DNA topoisomerase II/histidine kinase"/>
    <property type="match status" value="1"/>
</dbReference>
<feature type="domain" description="Histidine kinase" evidence="13">
    <location>
        <begin position="258"/>
        <end position="496"/>
    </location>
</feature>
<keyword evidence="6 12" id="KW-0812">Transmembrane</keyword>
<dbReference type="SMART" id="SM00387">
    <property type="entry name" value="HATPase_c"/>
    <property type="match status" value="1"/>
</dbReference>
<evidence type="ECO:0000256" key="11">
    <source>
        <dbReference type="SAM" id="MobiDB-lite"/>
    </source>
</evidence>
<dbReference type="EC" id="2.7.13.3" evidence="3"/>
<evidence type="ECO:0000259" key="13">
    <source>
        <dbReference type="PROSITE" id="PS50109"/>
    </source>
</evidence>
<evidence type="ECO:0000256" key="2">
    <source>
        <dbReference type="ARBA" id="ARBA00004236"/>
    </source>
</evidence>
<dbReference type="EMBL" id="JACHGT010000006">
    <property type="protein sequence ID" value="MBB6035447.1"/>
    <property type="molecule type" value="Genomic_DNA"/>
</dbReference>
<evidence type="ECO:0000313" key="15">
    <source>
        <dbReference type="EMBL" id="MBB6035447.1"/>
    </source>
</evidence>
<dbReference type="InterPro" id="IPR004358">
    <property type="entry name" value="Sig_transdc_His_kin-like_C"/>
</dbReference>
<keyword evidence="16" id="KW-1185">Reference proteome</keyword>
<dbReference type="SMART" id="SM00388">
    <property type="entry name" value="HisKA"/>
    <property type="match status" value="1"/>
</dbReference>
<proteinExistence type="predicted"/>
<evidence type="ECO:0000256" key="8">
    <source>
        <dbReference type="ARBA" id="ARBA00022989"/>
    </source>
</evidence>
<evidence type="ECO:0000256" key="4">
    <source>
        <dbReference type="ARBA" id="ARBA00022553"/>
    </source>
</evidence>
<evidence type="ECO:0000256" key="1">
    <source>
        <dbReference type="ARBA" id="ARBA00000085"/>
    </source>
</evidence>
<dbReference type="CDD" id="cd06225">
    <property type="entry name" value="HAMP"/>
    <property type="match status" value="1"/>
</dbReference>
<evidence type="ECO:0000259" key="14">
    <source>
        <dbReference type="PROSITE" id="PS50885"/>
    </source>
</evidence>
<sequence length="496" mass="52618">MTPRRWSHWTVRTRMVVMTVAIIAVALTAAIGTAAVLLRGYLTERVDRQLDETAHFAATRPPGDSPAPRPPTGGKGDAGHQLDVPRLYYYDAAGNYLFAQESDFGETPSALPGIGDLASHAADGEPFTVSDEDGGTWRVEVAANSGGGYSVVAMSLNGTDSTVTRLVLIGGGVSLLILVLLAVGASWIVRIGLRPLTRMETTAARIADGDLDSRVPDTDPHTETGRLGGALNTMLSRIQQALDDRAASEARLRQFLADASHELRTPLTSIKGFAELYRRGGAPPGPILDDTIGRIEDESARMSLLVDDLMLLASLDRQRPLDRRPVDLLAVAADTVRDAHVRAPGRPIALEPLRGQDILEPVTVPGDEPRLRQVLANLVANALRHTPPGASITIRLGESTRDESYVAEVGARPDGPVAVIEVADTGPGLAPEHAERVFERLYRADPSRVRDHGAAASGAGLGLSIVAAIVSGHGGCVRLDTAPGEGATFRVLLPRD</sequence>
<keyword evidence="4" id="KW-0597">Phosphoprotein</keyword>
<comment type="caution">
    <text evidence="15">The sequence shown here is derived from an EMBL/GenBank/DDBJ whole genome shotgun (WGS) entry which is preliminary data.</text>
</comment>
<comment type="subcellular location">
    <subcellularLocation>
        <location evidence="2">Cell membrane</location>
    </subcellularLocation>
</comment>
<dbReference type="InterPro" id="IPR050428">
    <property type="entry name" value="TCS_sensor_his_kinase"/>
</dbReference>
<dbReference type="Proteomes" id="UP000548476">
    <property type="component" value="Unassembled WGS sequence"/>
</dbReference>
<evidence type="ECO:0000256" key="6">
    <source>
        <dbReference type="ARBA" id="ARBA00022692"/>
    </source>
</evidence>
<evidence type="ECO:0000256" key="3">
    <source>
        <dbReference type="ARBA" id="ARBA00012438"/>
    </source>
</evidence>
<dbReference type="Gene3D" id="6.10.340.10">
    <property type="match status" value="1"/>
</dbReference>
<evidence type="ECO:0000256" key="10">
    <source>
        <dbReference type="ARBA" id="ARBA00023136"/>
    </source>
</evidence>
<keyword evidence="9" id="KW-0902">Two-component regulatory system</keyword>
<dbReference type="SMART" id="SM00304">
    <property type="entry name" value="HAMP"/>
    <property type="match status" value="1"/>
</dbReference>
<dbReference type="PROSITE" id="PS50885">
    <property type="entry name" value="HAMP"/>
    <property type="match status" value="1"/>
</dbReference>
<evidence type="ECO:0000256" key="9">
    <source>
        <dbReference type="ARBA" id="ARBA00023012"/>
    </source>
</evidence>
<protein>
    <recommendedName>
        <fullName evidence="3">histidine kinase</fullName>
        <ecNumber evidence="3">2.7.13.3</ecNumber>
    </recommendedName>
</protein>
<dbReference type="AlphaFoldDB" id="A0A841FQB1"/>
<dbReference type="InterPro" id="IPR003660">
    <property type="entry name" value="HAMP_dom"/>
</dbReference>
<dbReference type="PROSITE" id="PS50109">
    <property type="entry name" value="HIS_KIN"/>
    <property type="match status" value="1"/>
</dbReference>
<dbReference type="Pfam" id="PF02518">
    <property type="entry name" value="HATPase_c"/>
    <property type="match status" value="1"/>
</dbReference>
<keyword evidence="7 15" id="KW-0418">Kinase</keyword>
<dbReference type="InterPro" id="IPR005467">
    <property type="entry name" value="His_kinase_dom"/>
</dbReference>
<accession>A0A841FQB1</accession>
<feature type="region of interest" description="Disordered" evidence="11">
    <location>
        <begin position="54"/>
        <end position="80"/>
    </location>
</feature>
<keyword evidence="5 15" id="KW-0808">Transferase</keyword>
<dbReference type="GO" id="GO:0000155">
    <property type="term" value="F:phosphorelay sensor kinase activity"/>
    <property type="evidence" value="ECO:0007669"/>
    <property type="project" value="InterPro"/>
</dbReference>
<dbReference type="Gene3D" id="1.10.287.130">
    <property type="match status" value="1"/>
</dbReference>
<keyword evidence="10 12" id="KW-0472">Membrane</keyword>
<gene>
    <name evidence="15" type="ORF">HNR73_003304</name>
</gene>
<dbReference type="CDD" id="cd00075">
    <property type="entry name" value="HATPase"/>
    <property type="match status" value="1"/>
</dbReference>
<dbReference type="FunFam" id="1.10.287.130:FF:000001">
    <property type="entry name" value="Two-component sensor histidine kinase"/>
    <property type="match status" value="1"/>
</dbReference>
<evidence type="ECO:0000256" key="12">
    <source>
        <dbReference type="SAM" id="Phobius"/>
    </source>
</evidence>
<name>A0A841FQB1_9ACTN</name>
<comment type="catalytic activity">
    <reaction evidence="1">
        <text>ATP + protein L-histidine = ADP + protein N-phospho-L-histidine.</text>
        <dbReference type="EC" id="2.7.13.3"/>
    </reaction>
</comment>
<dbReference type="RefSeq" id="WP_308441901.1">
    <property type="nucleotide sequence ID" value="NZ_BONT01000003.1"/>
</dbReference>
<evidence type="ECO:0000256" key="5">
    <source>
        <dbReference type="ARBA" id="ARBA00022679"/>
    </source>
</evidence>
<dbReference type="InterPro" id="IPR003661">
    <property type="entry name" value="HisK_dim/P_dom"/>
</dbReference>
<evidence type="ECO:0000313" key="16">
    <source>
        <dbReference type="Proteomes" id="UP000548476"/>
    </source>
</evidence>
<dbReference type="SUPFAM" id="SSF158472">
    <property type="entry name" value="HAMP domain-like"/>
    <property type="match status" value="1"/>
</dbReference>
<dbReference type="CDD" id="cd00082">
    <property type="entry name" value="HisKA"/>
    <property type="match status" value="1"/>
</dbReference>
<dbReference type="PRINTS" id="PR00344">
    <property type="entry name" value="BCTRLSENSOR"/>
</dbReference>
<dbReference type="InterPro" id="IPR003594">
    <property type="entry name" value="HATPase_dom"/>
</dbReference>
<dbReference type="SUPFAM" id="SSF47384">
    <property type="entry name" value="Homodimeric domain of signal transducing histidine kinase"/>
    <property type="match status" value="1"/>
</dbReference>
<dbReference type="Pfam" id="PF00672">
    <property type="entry name" value="HAMP"/>
    <property type="match status" value="1"/>
</dbReference>
<evidence type="ECO:0000256" key="7">
    <source>
        <dbReference type="ARBA" id="ARBA00022777"/>
    </source>
</evidence>
<dbReference type="InterPro" id="IPR036097">
    <property type="entry name" value="HisK_dim/P_sf"/>
</dbReference>
<dbReference type="Pfam" id="PF00512">
    <property type="entry name" value="HisKA"/>
    <property type="match status" value="1"/>
</dbReference>